<evidence type="ECO:0000256" key="2">
    <source>
        <dbReference type="ARBA" id="ARBA00037583"/>
    </source>
</evidence>
<comment type="caution">
    <text evidence="8">The sequence shown here is derived from an EMBL/GenBank/DDBJ whole genome shotgun (WGS) entry which is preliminary data.</text>
</comment>
<dbReference type="GO" id="GO:0005737">
    <property type="term" value="C:cytoplasm"/>
    <property type="evidence" value="ECO:0007669"/>
    <property type="project" value="TreeGrafter"/>
</dbReference>
<comment type="function">
    <text evidence="2">May act as a component of the cytoskeleton or as a chaperone for the reorganization of intermediate filament proteins during terminal differentiation in the lens. Does not seem to have enzymatic activity.</text>
</comment>
<dbReference type="AlphaFoldDB" id="A0A8J6DXD4"/>
<dbReference type="SUPFAM" id="SSF55931">
    <property type="entry name" value="Glutamine synthetase/guanido kinase"/>
    <property type="match status" value="1"/>
</dbReference>
<dbReference type="Pfam" id="PF00120">
    <property type="entry name" value="Gln-synt_C"/>
    <property type="match status" value="1"/>
</dbReference>
<dbReference type="InterPro" id="IPR014746">
    <property type="entry name" value="Gln_synth/guanido_kin_cat_dom"/>
</dbReference>
<comment type="subunit">
    <text evidence="3">Dodecamer. Interacts with BFSP2 and VIM.</text>
</comment>
<dbReference type="Proteomes" id="UP000700334">
    <property type="component" value="Unassembled WGS sequence"/>
</dbReference>
<evidence type="ECO:0000256" key="5">
    <source>
        <dbReference type="ARBA" id="ARBA00042675"/>
    </source>
</evidence>
<dbReference type="PANTHER" id="PTHR43407:SF1">
    <property type="entry name" value="LENGSIN"/>
    <property type="match status" value="1"/>
</dbReference>
<proteinExistence type="inferred from homology"/>
<evidence type="ECO:0000313" key="9">
    <source>
        <dbReference type="Proteomes" id="UP000700334"/>
    </source>
</evidence>
<dbReference type="Gene3D" id="3.10.20.70">
    <property type="entry name" value="Glutamine synthetase, N-terminal domain"/>
    <property type="match status" value="1"/>
</dbReference>
<dbReference type="FunFam" id="3.10.20.70:FF:000007">
    <property type="entry name" value="LOW QUALITY PROTEIN: lengsin"/>
    <property type="match status" value="1"/>
</dbReference>
<dbReference type="EMBL" id="JAGFMF010011393">
    <property type="protein sequence ID" value="KAG8524196.1"/>
    <property type="molecule type" value="Genomic_DNA"/>
</dbReference>
<evidence type="ECO:0000259" key="7">
    <source>
        <dbReference type="Pfam" id="PF00120"/>
    </source>
</evidence>
<dbReference type="InterPro" id="IPR036651">
    <property type="entry name" value="Gln_synt_N_sf"/>
</dbReference>
<evidence type="ECO:0000256" key="6">
    <source>
        <dbReference type="RuleBase" id="RU000384"/>
    </source>
</evidence>
<evidence type="ECO:0000313" key="8">
    <source>
        <dbReference type="EMBL" id="KAG8524196.1"/>
    </source>
</evidence>
<dbReference type="SUPFAM" id="SSF54368">
    <property type="entry name" value="Glutamine synthetase, N-terminal domain"/>
    <property type="match status" value="1"/>
</dbReference>
<dbReference type="Gene3D" id="3.30.590.10">
    <property type="entry name" value="Glutamine synthetase/guanido kinase, catalytic domain"/>
    <property type="match status" value="1"/>
</dbReference>
<dbReference type="PANTHER" id="PTHR43407">
    <property type="entry name" value="GLUTAMINE SYNTHETASE"/>
    <property type="match status" value="1"/>
</dbReference>
<reference evidence="8" key="1">
    <citation type="journal article" date="2021" name="Evol. Appl.">
        <title>The genome of the Pyrenean desman and the effects of bottlenecks and inbreeding on the genomic landscape of an endangered species.</title>
        <authorList>
            <person name="Escoda L."/>
            <person name="Castresana J."/>
        </authorList>
    </citation>
    <scope>NUCLEOTIDE SEQUENCE</scope>
    <source>
        <strain evidence="8">IBE-C5619</strain>
    </source>
</reference>
<dbReference type="GO" id="GO:0006542">
    <property type="term" value="P:glutamine biosynthetic process"/>
    <property type="evidence" value="ECO:0007669"/>
    <property type="project" value="InterPro"/>
</dbReference>
<sequence>MKHIKKEMANNHLQFVSFEATDFCGVSRFKSILVYFFQEKVINGVYMPQGYLELTPNPKDSEMDHIREICFNSDIVLMPNLSTFRVSPWAERTARLFPVLCLFYNFCVIEIINSKTISFPASTLLNNRDQPFLQELGNGLFLTGAKIESFSSSTRPEHKMGSANPYLVLTATAAAGLDGLQDSDGVLVGPDDSINTYHSKSLQIPLKLEDALVALEEDQCL</sequence>
<dbReference type="GO" id="GO:0016020">
    <property type="term" value="C:membrane"/>
    <property type="evidence" value="ECO:0007669"/>
    <property type="project" value="TreeGrafter"/>
</dbReference>
<comment type="similarity">
    <text evidence="1 6">Belongs to the glutamine synthetase family.</text>
</comment>
<organism evidence="8 9">
    <name type="scientific">Galemys pyrenaicus</name>
    <name type="common">Iberian desman</name>
    <name type="synonym">Pyrenean desman</name>
    <dbReference type="NCBI Taxonomy" id="202257"/>
    <lineage>
        <taxon>Eukaryota</taxon>
        <taxon>Metazoa</taxon>
        <taxon>Chordata</taxon>
        <taxon>Craniata</taxon>
        <taxon>Vertebrata</taxon>
        <taxon>Euteleostomi</taxon>
        <taxon>Mammalia</taxon>
        <taxon>Eutheria</taxon>
        <taxon>Laurasiatheria</taxon>
        <taxon>Eulipotyphla</taxon>
        <taxon>Talpidae</taxon>
        <taxon>Galemys</taxon>
    </lineage>
</organism>
<dbReference type="GO" id="GO:0004356">
    <property type="term" value="F:glutamine synthetase activity"/>
    <property type="evidence" value="ECO:0007669"/>
    <property type="project" value="InterPro"/>
</dbReference>
<gene>
    <name evidence="8" type="ORF">J0S82_008480</name>
</gene>
<accession>A0A8J6DXD4</accession>
<name>A0A8J6DXD4_GALPY</name>
<keyword evidence="9" id="KW-1185">Reference proteome</keyword>
<dbReference type="InterPro" id="IPR008146">
    <property type="entry name" value="Gln_synth_cat_dom"/>
</dbReference>
<dbReference type="OrthoDB" id="77835at2759"/>
<feature type="domain" description="GS catalytic" evidence="7">
    <location>
        <begin position="152"/>
        <end position="221"/>
    </location>
</feature>
<evidence type="ECO:0000256" key="4">
    <source>
        <dbReference type="ARBA" id="ARBA00039404"/>
    </source>
</evidence>
<evidence type="ECO:0000256" key="1">
    <source>
        <dbReference type="ARBA" id="ARBA00009897"/>
    </source>
</evidence>
<protein>
    <recommendedName>
        <fullName evidence="4">Lengsin</fullName>
    </recommendedName>
    <alternativeName>
        <fullName evidence="5">Glutamate-ammonia ligase domain-containing protein 1</fullName>
    </alternativeName>
</protein>
<evidence type="ECO:0000256" key="3">
    <source>
        <dbReference type="ARBA" id="ARBA00038790"/>
    </source>
</evidence>